<dbReference type="PANTHER" id="PTHR45947">
    <property type="entry name" value="SULFOQUINOVOSYL TRANSFERASE SQD2"/>
    <property type="match status" value="1"/>
</dbReference>
<protein>
    <submittedName>
        <fullName evidence="5">Glycosyltransferase involved in cell wall bisynthesis</fullName>
    </submittedName>
</protein>
<dbReference type="Pfam" id="PF00534">
    <property type="entry name" value="Glycos_transf_1"/>
    <property type="match status" value="1"/>
</dbReference>
<evidence type="ECO:0000313" key="6">
    <source>
        <dbReference type="Proteomes" id="UP000186096"/>
    </source>
</evidence>
<dbReference type="GO" id="GO:0016757">
    <property type="term" value="F:glycosyltransferase activity"/>
    <property type="evidence" value="ECO:0007669"/>
    <property type="project" value="UniProtKB-KW"/>
</dbReference>
<dbReference type="InterPro" id="IPR001296">
    <property type="entry name" value="Glyco_trans_1"/>
</dbReference>
<dbReference type="CDD" id="cd03801">
    <property type="entry name" value="GT4_PimA-like"/>
    <property type="match status" value="1"/>
</dbReference>
<dbReference type="RefSeq" id="WP_076437548.1">
    <property type="nucleotide sequence ID" value="NZ_FTNI01000016.1"/>
</dbReference>
<keyword evidence="6" id="KW-1185">Reference proteome</keyword>
<organism evidence="5 6">
    <name type="scientific">Microbispora rosea</name>
    <dbReference type="NCBI Taxonomy" id="58117"/>
    <lineage>
        <taxon>Bacteria</taxon>
        <taxon>Bacillati</taxon>
        <taxon>Actinomycetota</taxon>
        <taxon>Actinomycetes</taxon>
        <taxon>Streptosporangiales</taxon>
        <taxon>Streptosporangiaceae</taxon>
        <taxon>Microbispora</taxon>
    </lineage>
</organism>
<proteinExistence type="predicted"/>
<sequence>MRILHIGYRLPPDPGGKERYIARLAREQVLRGHEVLVARRRGDVPPGAEAVTLTPTRLGRVAARRSDPVAFALECAAALPGLGTVDVVNLHGDHREALFLGPAARRLRVPLLLTVHGALAMGQRAVMPWAFRHVAGFVAIGARPTADLCRAGVHAEAIRTMSSGLDLPRLEAIGARTVVEPGLIVSVGSLVPVKNHALTIEAFHRLRAVRPGVRLVIAGEGPERARLERLAGEGVEFAGQLSGDDVHALVSRAEVFVLASRRLTSIGEGIPTAALEALALGTAVVVSSDATLGPVIADRDAYRVFRSGSAEDLVAHLKLVLDTAAARVRMVERGRRAVSDLDWPRTAAVIDDWYEAARAGEPARRSRPCRETARG</sequence>
<dbReference type="AlphaFoldDB" id="A0A1N7E304"/>
<name>A0A1N7E304_9ACTN</name>
<keyword evidence="1" id="KW-0328">Glycosyltransferase</keyword>
<dbReference type="OrthoDB" id="9802525at2"/>
<accession>A0A1N7E304</accession>
<gene>
    <name evidence="5" type="ORF">SAMN05421833_116114</name>
</gene>
<evidence type="ECO:0000259" key="3">
    <source>
        <dbReference type="Pfam" id="PF00534"/>
    </source>
</evidence>
<dbReference type="Pfam" id="PF13439">
    <property type="entry name" value="Glyco_transf_4"/>
    <property type="match status" value="1"/>
</dbReference>
<dbReference type="InterPro" id="IPR028098">
    <property type="entry name" value="Glyco_trans_4-like_N"/>
</dbReference>
<feature type="domain" description="Glycosyltransferase subfamily 4-like N-terminal" evidence="4">
    <location>
        <begin position="14"/>
        <end position="167"/>
    </location>
</feature>
<keyword evidence="2 5" id="KW-0808">Transferase</keyword>
<dbReference type="Gene3D" id="3.40.50.2000">
    <property type="entry name" value="Glycogen Phosphorylase B"/>
    <property type="match status" value="2"/>
</dbReference>
<dbReference type="EMBL" id="FTNI01000016">
    <property type="protein sequence ID" value="SIR82408.1"/>
    <property type="molecule type" value="Genomic_DNA"/>
</dbReference>
<evidence type="ECO:0000256" key="1">
    <source>
        <dbReference type="ARBA" id="ARBA00022676"/>
    </source>
</evidence>
<evidence type="ECO:0000256" key="2">
    <source>
        <dbReference type="ARBA" id="ARBA00022679"/>
    </source>
</evidence>
<evidence type="ECO:0000313" key="5">
    <source>
        <dbReference type="EMBL" id="SIR82408.1"/>
    </source>
</evidence>
<dbReference type="InterPro" id="IPR050194">
    <property type="entry name" value="Glycosyltransferase_grp1"/>
</dbReference>
<feature type="domain" description="Glycosyl transferase family 1" evidence="3">
    <location>
        <begin position="180"/>
        <end position="336"/>
    </location>
</feature>
<dbReference type="PANTHER" id="PTHR45947:SF3">
    <property type="entry name" value="SULFOQUINOVOSYL TRANSFERASE SQD2"/>
    <property type="match status" value="1"/>
</dbReference>
<dbReference type="Proteomes" id="UP000186096">
    <property type="component" value="Unassembled WGS sequence"/>
</dbReference>
<dbReference type="SUPFAM" id="SSF53756">
    <property type="entry name" value="UDP-Glycosyltransferase/glycogen phosphorylase"/>
    <property type="match status" value="1"/>
</dbReference>
<dbReference type="GO" id="GO:1901137">
    <property type="term" value="P:carbohydrate derivative biosynthetic process"/>
    <property type="evidence" value="ECO:0007669"/>
    <property type="project" value="UniProtKB-ARBA"/>
</dbReference>
<dbReference type="STRING" id="58117.SAMN05421833_116114"/>
<reference evidence="6" key="1">
    <citation type="submission" date="2017-01" db="EMBL/GenBank/DDBJ databases">
        <authorList>
            <person name="Varghese N."/>
            <person name="Submissions S."/>
        </authorList>
    </citation>
    <scope>NUCLEOTIDE SEQUENCE [LARGE SCALE GENOMIC DNA]</scope>
    <source>
        <strain evidence="6">ATCC 12950</strain>
    </source>
</reference>
<evidence type="ECO:0000259" key="4">
    <source>
        <dbReference type="Pfam" id="PF13439"/>
    </source>
</evidence>